<dbReference type="FunFam" id="3.40.50.2000:FF:000119">
    <property type="entry name" value="Glycosyl transferase group 1"/>
    <property type="match status" value="1"/>
</dbReference>
<evidence type="ECO:0000256" key="1">
    <source>
        <dbReference type="ARBA" id="ARBA00022679"/>
    </source>
</evidence>
<dbReference type="CDD" id="cd03809">
    <property type="entry name" value="GT4_MtfB-like"/>
    <property type="match status" value="1"/>
</dbReference>
<dbReference type="EMBL" id="PXOH01000004">
    <property type="protein sequence ID" value="PSF38308.1"/>
    <property type="molecule type" value="Genomic_DNA"/>
</dbReference>
<dbReference type="AlphaFoldDB" id="A0A2T1M0T5"/>
<gene>
    <name evidence="4" type="ORF">C7H19_04755</name>
</gene>
<keyword evidence="4" id="KW-0328">Glycosyltransferase</keyword>
<dbReference type="GO" id="GO:0009103">
    <property type="term" value="P:lipopolysaccharide biosynthetic process"/>
    <property type="evidence" value="ECO:0007669"/>
    <property type="project" value="TreeGrafter"/>
</dbReference>
<dbReference type="PANTHER" id="PTHR46401:SF2">
    <property type="entry name" value="GLYCOSYLTRANSFERASE WBBK-RELATED"/>
    <property type="match status" value="1"/>
</dbReference>
<reference evidence="4 5" key="2">
    <citation type="submission" date="2018-03" db="EMBL/GenBank/DDBJ databases">
        <authorList>
            <person name="Keele B.F."/>
        </authorList>
    </citation>
    <scope>NUCLEOTIDE SEQUENCE [LARGE SCALE GENOMIC DNA]</scope>
    <source>
        <strain evidence="4 5">CCALA 016</strain>
    </source>
</reference>
<name>A0A2T1M0T5_9CHRO</name>
<keyword evidence="5" id="KW-1185">Reference proteome</keyword>
<evidence type="ECO:0000313" key="5">
    <source>
        <dbReference type="Proteomes" id="UP000239001"/>
    </source>
</evidence>
<dbReference type="Gene3D" id="3.40.50.2000">
    <property type="entry name" value="Glycogen Phosphorylase B"/>
    <property type="match status" value="2"/>
</dbReference>
<dbReference type="InterPro" id="IPR001296">
    <property type="entry name" value="Glyco_trans_1"/>
</dbReference>
<protein>
    <submittedName>
        <fullName evidence="4">Mannosyltransferase</fullName>
    </submittedName>
</protein>
<dbReference type="Proteomes" id="UP000239001">
    <property type="component" value="Unassembled WGS sequence"/>
</dbReference>
<dbReference type="Pfam" id="PF00534">
    <property type="entry name" value="Glycos_transf_1"/>
    <property type="match status" value="1"/>
</dbReference>
<dbReference type="Pfam" id="PF13439">
    <property type="entry name" value="Glyco_transf_4"/>
    <property type="match status" value="1"/>
</dbReference>
<comment type="caution">
    <text evidence="4">The sequence shown here is derived from an EMBL/GenBank/DDBJ whole genome shotgun (WGS) entry which is preliminary data.</text>
</comment>
<evidence type="ECO:0000259" key="3">
    <source>
        <dbReference type="Pfam" id="PF13439"/>
    </source>
</evidence>
<evidence type="ECO:0000259" key="2">
    <source>
        <dbReference type="Pfam" id="PF00534"/>
    </source>
</evidence>
<feature type="domain" description="Glycosyltransferase subfamily 4-like N-terminal" evidence="3">
    <location>
        <begin position="19"/>
        <end position="163"/>
    </location>
</feature>
<organism evidence="4 5">
    <name type="scientific">Aphanothece hegewaldii CCALA 016</name>
    <dbReference type="NCBI Taxonomy" id="2107694"/>
    <lineage>
        <taxon>Bacteria</taxon>
        <taxon>Bacillati</taxon>
        <taxon>Cyanobacteriota</taxon>
        <taxon>Cyanophyceae</taxon>
        <taxon>Oscillatoriophycideae</taxon>
        <taxon>Chroococcales</taxon>
        <taxon>Aphanothecaceae</taxon>
        <taxon>Aphanothece</taxon>
    </lineage>
</organism>
<dbReference type="GO" id="GO:0016757">
    <property type="term" value="F:glycosyltransferase activity"/>
    <property type="evidence" value="ECO:0007669"/>
    <property type="project" value="UniProtKB-KW"/>
</dbReference>
<evidence type="ECO:0000313" key="4">
    <source>
        <dbReference type="EMBL" id="PSF38308.1"/>
    </source>
</evidence>
<dbReference type="PANTHER" id="PTHR46401">
    <property type="entry name" value="GLYCOSYLTRANSFERASE WBBK-RELATED"/>
    <property type="match status" value="1"/>
</dbReference>
<dbReference type="SUPFAM" id="SSF53756">
    <property type="entry name" value="UDP-Glycosyltransferase/glycogen phosphorylase"/>
    <property type="match status" value="1"/>
</dbReference>
<dbReference type="InterPro" id="IPR028098">
    <property type="entry name" value="Glyco_trans_4-like_N"/>
</dbReference>
<feature type="domain" description="Glycosyl transferase family 1" evidence="2">
    <location>
        <begin position="184"/>
        <end position="334"/>
    </location>
</feature>
<dbReference type="OrthoDB" id="9797829at2"/>
<accession>A0A2T1M0T5</accession>
<reference evidence="4 5" key="1">
    <citation type="submission" date="2018-03" db="EMBL/GenBank/DDBJ databases">
        <title>The ancient ancestry and fast evolution of plastids.</title>
        <authorList>
            <person name="Moore K.R."/>
            <person name="Magnabosco C."/>
            <person name="Momper L."/>
            <person name="Gold D.A."/>
            <person name="Bosak T."/>
            <person name="Fournier G.P."/>
        </authorList>
    </citation>
    <scope>NUCLEOTIDE SEQUENCE [LARGE SCALE GENOMIC DNA]</scope>
    <source>
        <strain evidence="4 5">CCALA 016</strain>
    </source>
</reference>
<sequence length="360" mass="40803">MTEHPFLINLSYLFSQPTGLATYANNLYPYLKSLDPTLLISQSVPDFNCYPVPSDMTPAQGTKGNIKRLLWTQFQLAKIYQTTQASLLFSPIPEAPIYTACRYIITVHDLIPLRFPQRKSLLTLYFKFSFPRLLAQAEHILCNSQATADDLKNYFGISASKMTPTLLAYDQNHFYPYPNSDHSIPYFLYIGRPDPHKNLYRLITAFANLPNYQTYQLWIAGKSDPRYTPILKQQVSELGITEQVKFLDYVSYDALPKLLNNALALVFPSLWEGFGLPVLEAMACGTPVITSNLSSLSEVSGNAALLINPYQTTEITDAMNQIATDEKVRSQLQTFGLQRAKQFSWSKTAQETIEVLSRYL</sequence>
<proteinExistence type="predicted"/>
<keyword evidence="1 4" id="KW-0808">Transferase</keyword>